<feature type="region of interest" description="Disordered" evidence="1">
    <location>
        <begin position="35"/>
        <end position="84"/>
    </location>
</feature>
<evidence type="ECO:0000256" key="1">
    <source>
        <dbReference type="SAM" id="MobiDB-lite"/>
    </source>
</evidence>
<proteinExistence type="predicted"/>
<dbReference type="Proteomes" id="UP000646548">
    <property type="component" value="Unassembled WGS sequence"/>
</dbReference>
<comment type="caution">
    <text evidence="2">The sequence shown here is derived from an EMBL/GenBank/DDBJ whole genome shotgun (WGS) entry which is preliminary data.</text>
</comment>
<sequence>MPPGRGGVFGEGSRGTVSVVRRFCRAVRGCDVAFPRGPAEGARSSAAPGRIRKSGPRAPLQEKRPRAHTCSSEAELSCPRGRGAAWSGFPVLTSADE</sequence>
<evidence type="ECO:0000313" key="2">
    <source>
        <dbReference type="EMBL" id="KAF6715282.1"/>
    </source>
</evidence>
<name>A0A834BK94_ORYME</name>
<reference evidence="2" key="1">
    <citation type="journal article" name="BMC Genomics">
        <title>Long-read sequencing and de novo genome assembly of marine medaka (Oryzias melastigma).</title>
        <authorList>
            <person name="Liang P."/>
            <person name="Saqib H.S.A."/>
            <person name="Ni X."/>
            <person name="Shen Y."/>
        </authorList>
    </citation>
    <scope>NUCLEOTIDE SEQUENCE</scope>
    <source>
        <strain evidence="2">Bigg-433</strain>
    </source>
</reference>
<dbReference type="AlphaFoldDB" id="A0A834BK94"/>
<organism evidence="2 3">
    <name type="scientific">Oryzias melastigma</name>
    <name type="common">Marine medaka</name>
    <dbReference type="NCBI Taxonomy" id="30732"/>
    <lineage>
        <taxon>Eukaryota</taxon>
        <taxon>Metazoa</taxon>
        <taxon>Chordata</taxon>
        <taxon>Craniata</taxon>
        <taxon>Vertebrata</taxon>
        <taxon>Euteleostomi</taxon>
        <taxon>Actinopterygii</taxon>
        <taxon>Neopterygii</taxon>
        <taxon>Teleostei</taxon>
        <taxon>Neoteleostei</taxon>
        <taxon>Acanthomorphata</taxon>
        <taxon>Ovalentaria</taxon>
        <taxon>Atherinomorphae</taxon>
        <taxon>Beloniformes</taxon>
        <taxon>Adrianichthyidae</taxon>
        <taxon>Oryziinae</taxon>
        <taxon>Oryzias</taxon>
    </lineage>
</organism>
<gene>
    <name evidence="2" type="ORF">FQA47_000172</name>
</gene>
<evidence type="ECO:0000313" key="3">
    <source>
        <dbReference type="Proteomes" id="UP000646548"/>
    </source>
</evidence>
<dbReference type="EMBL" id="WKFB01001116">
    <property type="protein sequence ID" value="KAF6715282.1"/>
    <property type="molecule type" value="Genomic_DNA"/>
</dbReference>
<protein>
    <submittedName>
        <fullName evidence="2">Uncharacterized protein</fullName>
    </submittedName>
</protein>
<accession>A0A834BK94</accession>